<dbReference type="AlphaFoldDB" id="A0A974ND88"/>
<dbReference type="InterPro" id="IPR006640">
    <property type="entry name" value="SprT-like_domain"/>
</dbReference>
<organism evidence="2 3">
    <name type="scientific">Entomomonas asaccharolytica</name>
    <dbReference type="NCBI Taxonomy" id="2785331"/>
    <lineage>
        <taxon>Bacteria</taxon>
        <taxon>Pseudomonadati</taxon>
        <taxon>Pseudomonadota</taxon>
        <taxon>Gammaproteobacteria</taxon>
        <taxon>Pseudomonadales</taxon>
        <taxon>Pseudomonadaceae</taxon>
        <taxon>Entomomonas</taxon>
    </lineage>
</organism>
<accession>A0A974ND88</accession>
<dbReference type="EMBL" id="CP067393">
    <property type="protein sequence ID" value="QQP84626.1"/>
    <property type="molecule type" value="Genomic_DNA"/>
</dbReference>
<dbReference type="RefSeq" id="WP_201090523.1">
    <property type="nucleotide sequence ID" value="NZ_CP067393.1"/>
</dbReference>
<keyword evidence="3" id="KW-1185">Reference proteome</keyword>
<gene>
    <name evidence="2" type="ORF">JHT90_09410</name>
</gene>
<dbReference type="KEGG" id="eaz:JHT90_09410"/>
<evidence type="ECO:0000313" key="3">
    <source>
        <dbReference type="Proteomes" id="UP000595278"/>
    </source>
</evidence>
<evidence type="ECO:0000313" key="2">
    <source>
        <dbReference type="EMBL" id="QQP84626.1"/>
    </source>
</evidence>
<protein>
    <submittedName>
        <fullName evidence="2">SprT family zinc-dependent metalloprotease</fullName>
    </submittedName>
</protein>
<dbReference type="GO" id="GO:0006950">
    <property type="term" value="P:response to stress"/>
    <property type="evidence" value="ECO:0007669"/>
    <property type="project" value="UniProtKB-ARBA"/>
</dbReference>
<keyword evidence="2" id="KW-0378">Hydrolase</keyword>
<keyword evidence="2" id="KW-0645">Protease</keyword>
<dbReference type="InterPro" id="IPR035240">
    <property type="entry name" value="SprT_Zn_ribbon"/>
</dbReference>
<name>A0A974ND88_9GAMM</name>
<reference evidence="2 3" key="1">
    <citation type="submission" date="2021-01" db="EMBL/GenBank/DDBJ databases">
        <title>Entomomonas sp. F2A isolated from a house cricket (Acheta domesticus).</title>
        <authorList>
            <person name="Spergser J."/>
            <person name="Busse H.-J."/>
        </authorList>
    </citation>
    <scope>NUCLEOTIDE SEQUENCE [LARGE SCALE GENOMIC DNA]</scope>
    <source>
        <strain evidence="2 3">F2A</strain>
    </source>
</reference>
<dbReference type="GO" id="GO:0008237">
    <property type="term" value="F:metallopeptidase activity"/>
    <property type="evidence" value="ECO:0007669"/>
    <property type="project" value="UniProtKB-KW"/>
</dbReference>
<dbReference type="Proteomes" id="UP000595278">
    <property type="component" value="Chromosome"/>
</dbReference>
<dbReference type="Pfam" id="PF17283">
    <property type="entry name" value="Zn_ribbon_SprT"/>
    <property type="match status" value="1"/>
</dbReference>
<feature type="domain" description="SprT-like" evidence="1">
    <location>
        <begin position="20"/>
        <end position="170"/>
    </location>
</feature>
<proteinExistence type="predicted"/>
<dbReference type="NCBIfam" id="NF003421">
    <property type="entry name" value="PRK04860.1"/>
    <property type="match status" value="1"/>
</dbReference>
<dbReference type="Pfam" id="PF10263">
    <property type="entry name" value="SprT-like"/>
    <property type="match status" value="1"/>
</dbReference>
<dbReference type="PANTHER" id="PTHR38773">
    <property type="entry name" value="PROTEIN SPRT"/>
    <property type="match status" value="1"/>
</dbReference>
<sequence length="176" mass="20793">MHQLPVNLLNADQLLIQLQTVIERCYQTAESFFKCSFARPQVQLNLRGYNAGTATPQKNLLRFNKQLLLANQQHFLKYTVPHEVAHLIAYQIFGLTIKPHGKEWQLIMQQVYQLPAERCHHYTVARKPKRYFIYQCPCNQQHPLTIRRHNAIQQGTRYICKGCKQTLTYTHKINYQ</sequence>
<evidence type="ECO:0000259" key="1">
    <source>
        <dbReference type="SMART" id="SM00731"/>
    </source>
</evidence>
<dbReference type="PANTHER" id="PTHR38773:SF1">
    <property type="entry name" value="PROTEIN SPRT"/>
    <property type="match status" value="1"/>
</dbReference>
<dbReference type="SMART" id="SM00731">
    <property type="entry name" value="SprT"/>
    <property type="match status" value="1"/>
</dbReference>
<keyword evidence="2" id="KW-0482">Metalloprotease</keyword>